<dbReference type="SUPFAM" id="SSF51569">
    <property type="entry name" value="Aldolase"/>
    <property type="match status" value="1"/>
</dbReference>
<dbReference type="InterPro" id="IPR022893">
    <property type="entry name" value="Shikimate_DH_fam"/>
</dbReference>
<dbReference type="Pfam" id="PF01487">
    <property type="entry name" value="DHquinase_I"/>
    <property type="match status" value="1"/>
</dbReference>
<dbReference type="GO" id="GO:0004764">
    <property type="term" value="F:shikimate 3-dehydrogenase (NADP+) activity"/>
    <property type="evidence" value="ECO:0007669"/>
    <property type="project" value="InterPro"/>
</dbReference>
<protein>
    <recommendedName>
        <fullName evidence="3">3-dehydroquinate dehydratase</fullName>
    </recommendedName>
</protein>
<accession>A0AAU9P8I0</accession>
<dbReference type="Proteomes" id="UP001157418">
    <property type="component" value="Unassembled WGS sequence"/>
</dbReference>
<dbReference type="GO" id="GO:0019632">
    <property type="term" value="P:shikimate metabolic process"/>
    <property type="evidence" value="ECO:0007669"/>
    <property type="project" value="TreeGrafter"/>
</dbReference>
<comment type="caution">
    <text evidence="1">The sequence shown here is derived from an EMBL/GenBank/DDBJ whole genome shotgun (WGS) entry which is preliminary data.</text>
</comment>
<dbReference type="GO" id="GO:0003855">
    <property type="term" value="F:3-dehydroquinate dehydratase activity"/>
    <property type="evidence" value="ECO:0007669"/>
    <property type="project" value="InterPro"/>
</dbReference>
<dbReference type="PANTHER" id="PTHR21089:SF1">
    <property type="entry name" value="BIFUNCTIONAL 3-DEHYDROQUINATE DEHYDRATASE_SHIKIMATE DEHYDROGENASE, CHLOROPLASTIC"/>
    <property type="match status" value="1"/>
</dbReference>
<dbReference type="GO" id="GO:0009423">
    <property type="term" value="P:chorismate biosynthetic process"/>
    <property type="evidence" value="ECO:0007669"/>
    <property type="project" value="TreeGrafter"/>
</dbReference>
<dbReference type="InterPro" id="IPR013785">
    <property type="entry name" value="Aldolase_TIM"/>
</dbReference>
<reference evidence="1 2" key="1">
    <citation type="submission" date="2022-01" db="EMBL/GenBank/DDBJ databases">
        <authorList>
            <person name="Xiong W."/>
            <person name="Schranz E."/>
        </authorList>
    </citation>
    <scope>NUCLEOTIDE SEQUENCE [LARGE SCALE GENOMIC DNA]</scope>
</reference>
<evidence type="ECO:0000313" key="2">
    <source>
        <dbReference type="Proteomes" id="UP001157418"/>
    </source>
</evidence>
<keyword evidence="2" id="KW-1185">Reference proteome</keyword>
<dbReference type="Gene3D" id="3.20.20.70">
    <property type="entry name" value="Aldolase class I"/>
    <property type="match status" value="1"/>
</dbReference>
<organism evidence="1 2">
    <name type="scientific">Lactuca virosa</name>
    <dbReference type="NCBI Taxonomy" id="75947"/>
    <lineage>
        <taxon>Eukaryota</taxon>
        <taxon>Viridiplantae</taxon>
        <taxon>Streptophyta</taxon>
        <taxon>Embryophyta</taxon>
        <taxon>Tracheophyta</taxon>
        <taxon>Spermatophyta</taxon>
        <taxon>Magnoliopsida</taxon>
        <taxon>eudicotyledons</taxon>
        <taxon>Gunneridae</taxon>
        <taxon>Pentapetalae</taxon>
        <taxon>asterids</taxon>
        <taxon>campanulids</taxon>
        <taxon>Asterales</taxon>
        <taxon>Asteraceae</taxon>
        <taxon>Cichorioideae</taxon>
        <taxon>Cichorieae</taxon>
        <taxon>Lactucinae</taxon>
        <taxon>Lactuca</taxon>
    </lineage>
</organism>
<dbReference type="InterPro" id="IPR001381">
    <property type="entry name" value="DHquinase_I"/>
</dbReference>
<evidence type="ECO:0000313" key="1">
    <source>
        <dbReference type="EMBL" id="CAH1446328.1"/>
    </source>
</evidence>
<name>A0AAU9P8I0_9ASTR</name>
<sequence length="117" mass="13231">MGRNEGIRRNSTVICAPIMADTVDQMLIQMNLVKSYGADLVKIRLDSLKGFNAREAIQTLVNLSPLLTLFTYRPTWERGQYNGDEESRLDALRLAMELGGDHIDVELQIPFSFSKID</sequence>
<dbReference type="AlphaFoldDB" id="A0AAU9P8I0"/>
<evidence type="ECO:0008006" key="3">
    <source>
        <dbReference type="Google" id="ProtNLM"/>
    </source>
</evidence>
<dbReference type="EMBL" id="CAKMRJ010005523">
    <property type="protein sequence ID" value="CAH1446328.1"/>
    <property type="molecule type" value="Genomic_DNA"/>
</dbReference>
<dbReference type="PANTHER" id="PTHR21089">
    <property type="entry name" value="SHIKIMATE DEHYDROGENASE"/>
    <property type="match status" value="1"/>
</dbReference>
<gene>
    <name evidence="1" type="ORF">LVIROSA_LOCUS32027</name>
</gene>
<proteinExistence type="predicted"/>